<evidence type="ECO:0000313" key="1">
    <source>
        <dbReference type="EMBL" id="MBB5200154.1"/>
    </source>
</evidence>
<dbReference type="Proteomes" id="UP000571084">
    <property type="component" value="Unassembled WGS sequence"/>
</dbReference>
<gene>
    <name evidence="1" type="ORF">HNR39_001989</name>
</gene>
<dbReference type="EMBL" id="JACHHQ010000004">
    <property type="protein sequence ID" value="MBB5200154.1"/>
    <property type="molecule type" value="Genomic_DNA"/>
</dbReference>
<comment type="caution">
    <text evidence="1">The sequence shown here is derived from an EMBL/GenBank/DDBJ whole genome shotgun (WGS) entry which is preliminary data.</text>
</comment>
<keyword evidence="2" id="KW-1185">Reference proteome</keyword>
<reference evidence="1 2" key="1">
    <citation type="submission" date="2020-08" db="EMBL/GenBank/DDBJ databases">
        <title>Genomic Encyclopedia of Type Strains, Phase IV (KMG-IV): sequencing the most valuable type-strain genomes for metagenomic binning, comparative biology and taxonomic classification.</title>
        <authorList>
            <person name="Goeker M."/>
        </authorList>
    </citation>
    <scope>NUCLEOTIDE SEQUENCE [LARGE SCALE GENOMIC DNA]</scope>
    <source>
        <strain evidence="1 2">DSM 23240</strain>
    </source>
</reference>
<proteinExistence type="predicted"/>
<dbReference type="AlphaFoldDB" id="A0A840RTZ3"/>
<organism evidence="1 2">
    <name type="scientific">Glaciimonas immobilis</name>
    <dbReference type="NCBI Taxonomy" id="728004"/>
    <lineage>
        <taxon>Bacteria</taxon>
        <taxon>Pseudomonadati</taxon>
        <taxon>Pseudomonadota</taxon>
        <taxon>Betaproteobacteria</taxon>
        <taxon>Burkholderiales</taxon>
        <taxon>Oxalobacteraceae</taxon>
        <taxon>Glaciimonas</taxon>
    </lineage>
</organism>
<sequence>MRDGTCFCVNVGGMLLRLDDAIVQCDPFALATVQRHLATSLGAPISSANVAE</sequence>
<dbReference type="RefSeq" id="WP_168051352.1">
    <property type="nucleotide sequence ID" value="NZ_JAAOZT010000001.1"/>
</dbReference>
<protein>
    <submittedName>
        <fullName evidence="1">Uncharacterized protein</fullName>
    </submittedName>
</protein>
<evidence type="ECO:0000313" key="2">
    <source>
        <dbReference type="Proteomes" id="UP000571084"/>
    </source>
</evidence>
<accession>A0A840RTZ3</accession>
<name>A0A840RTZ3_9BURK</name>